<keyword evidence="2" id="KW-1133">Transmembrane helix</keyword>
<sequence length="233" mass="25784">MASSPNYYHPQEDPPSPRAPPSVAMVTQLRATYVTAGSHAGPLLVVWINKFKVLGHVCITGRELGIKTWSRSALSILLILPAGPFLFLLATCLVAVLLQEAGAIPARQVPVKTKGKHLILEQETEKALGTKVMEPLDKDNQLGALLPVPKERLAAAEEKRSDAVTLVETEKDILSRFRNPLYGPELDLDSIHHPMYEEVQDEEVPQMRPMLIRQVLQGPEEDLDHISHSLEDS</sequence>
<dbReference type="AlphaFoldDB" id="A0A9J7GWP3"/>
<keyword evidence="2" id="KW-0812">Transmembrane</keyword>
<reference evidence="4" key="3">
    <citation type="submission" date="2025-08" db="UniProtKB">
        <authorList>
            <consortium name="RefSeq"/>
        </authorList>
    </citation>
    <scope>IDENTIFICATION</scope>
    <source>
        <strain evidence="4">17A/GY</strain>
        <tissue evidence="4">Liver</tissue>
    </source>
</reference>
<dbReference type="CTD" id="118471"/>
<feature type="transmembrane region" description="Helical" evidence="2">
    <location>
        <begin position="73"/>
        <end position="98"/>
    </location>
</feature>
<dbReference type="KEGG" id="cge:100772682"/>
<keyword evidence="2" id="KW-0472">Membrane</keyword>
<dbReference type="PANTHER" id="PTHR37861:SF1">
    <property type="entry name" value="PROLINE-RICH ACIDIC PROTEIN 1"/>
    <property type="match status" value="1"/>
</dbReference>
<evidence type="ECO:0000313" key="3">
    <source>
        <dbReference type="Proteomes" id="UP001108280"/>
    </source>
</evidence>
<dbReference type="InterPro" id="IPR027922">
    <property type="entry name" value="PRAP"/>
</dbReference>
<name>A0A9J7GWP3_CRIGR</name>
<evidence type="ECO:0000256" key="2">
    <source>
        <dbReference type="SAM" id="Phobius"/>
    </source>
</evidence>
<protein>
    <submittedName>
        <fullName evidence="4">Proline-rich acidic protein 1</fullName>
    </submittedName>
</protein>
<dbReference type="RefSeq" id="XP_035297497.1">
    <property type="nucleotide sequence ID" value="XM_035441606.1"/>
</dbReference>
<dbReference type="GeneID" id="100772682"/>
<evidence type="ECO:0000256" key="1">
    <source>
        <dbReference type="SAM" id="MobiDB-lite"/>
    </source>
</evidence>
<evidence type="ECO:0000313" key="4">
    <source>
        <dbReference type="RefSeq" id="XP_035297497.1"/>
    </source>
</evidence>
<gene>
    <name evidence="4" type="primary">Prap1</name>
</gene>
<dbReference type="PANTHER" id="PTHR37861">
    <property type="entry name" value="PROLINE-RICH ACIDIC PROTEIN 1"/>
    <property type="match status" value="1"/>
</dbReference>
<proteinExistence type="predicted"/>
<reference evidence="3" key="2">
    <citation type="journal article" date="2020" name="Biotechnol. Bioeng.">
        <title>Chromosome-scale scaffolds for the Chinese hamster reference genome assembly to facilitate the study of the CHO epigenome.</title>
        <authorList>
            <person name="Hilliard W."/>
            <person name="MacDonald M."/>
            <person name="Lee K.H."/>
        </authorList>
    </citation>
    <scope>NUCLEOTIDE SEQUENCE [LARGE SCALE GENOMIC DNA]</scope>
    <source>
        <strain evidence="3">17A/GY</strain>
    </source>
</reference>
<organism evidence="3 4">
    <name type="scientific">Cricetulus griseus</name>
    <name type="common">Chinese hamster</name>
    <name type="synonym">Cricetulus barabensis griseus</name>
    <dbReference type="NCBI Taxonomy" id="10029"/>
    <lineage>
        <taxon>Eukaryota</taxon>
        <taxon>Metazoa</taxon>
        <taxon>Chordata</taxon>
        <taxon>Craniata</taxon>
        <taxon>Vertebrata</taxon>
        <taxon>Euteleostomi</taxon>
        <taxon>Mammalia</taxon>
        <taxon>Eutheria</taxon>
        <taxon>Euarchontoglires</taxon>
        <taxon>Glires</taxon>
        <taxon>Rodentia</taxon>
        <taxon>Myomorpha</taxon>
        <taxon>Muroidea</taxon>
        <taxon>Cricetidae</taxon>
        <taxon>Cricetinae</taxon>
        <taxon>Cricetulus</taxon>
    </lineage>
</organism>
<feature type="region of interest" description="Disordered" evidence="1">
    <location>
        <begin position="1"/>
        <end position="21"/>
    </location>
</feature>
<dbReference type="Pfam" id="PF15314">
    <property type="entry name" value="PRAP"/>
    <property type="match status" value="1"/>
</dbReference>
<keyword evidence="3" id="KW-1185">Reference proteome</keyword>
<dbReference type="OrthoDB" id="9938040at2759"/>
<reference evidence="3" key="1">
    <citation type="journal article" date="2018" name="Biotechnol. Bioeng.">
        <title>A reference genome of the Chinese hamster based on a hybrid assembly strategy.</title>
        <authorList>
            <person name="Rupp O."/>
            <person name="MacDonald M.L."/>
            <person name="Li S."/>
            <person name="Dhiman H."/>
            <person name="Polson S."/>
            <person name="Griep S."/>
            <person name="Heffner K."/>
            <person name="Hernandez I."/>
            <person name="Brinkrolf K."/>
            <person name="Jadhav V."/>
            <person name="Samoudi M."/>
            <person name="Hao H."/>
            <person name="Kingham B."/>
            <person name="Goesmann A."/>
            <person name="Betenbaugh M.J."/>
            <person name="Lewis N.E."/>
            <person name="Borth N."/>
            <person name="Lee K.H."/>
        </authorList>
    </citation>
    <scope>NUCLEOTIDE SEQUENCE [LARGE SCALE GENOMIC DNA]</scope>
    <source>
        <strain evidence="3">17A/GY</strain>
    </source>
</reference>
<dbReference type="Proteomes" id="UP001108280">
    <property type="component" value="Chromosome 3"/>
</dbReference>
<accession>A0A9J7GWP3</accession>